<feature type="compositionally biased region" description="Basic residues" evidence="1">
    <location>
        <begin position="97"/>
        <end position="111"/>
    </location>
</feature>
<dbReference type="KEGG" id="fcy:FRACYDRAFT_268069"/>
<feature type="compositionally biased region" description="Low complexity" evidence="1">
    <location>
        <begin position="112"/>
        <end position="129"/>
    </location>
</feature>
<dbReference type="AlphaFoldDB" id="A0A1E7FPF4"/>
<organism evidence="2 3">
    <name type="scientific">Fragilariopsis cylindrus CCMP1102</name>
    <dbReference type="NCBI Taxonomy" id="635003"/>
    <lineage>
        <taxon>Eukaryota</taxon>
        <taxon>Sar</taxon>
        <taxon>Stramenopiles</taxon>
        <taxon>Ochrophyta</taxon>
        <taxon>Bacillariophyta</taxon>
        <taxon>Bacillariophyceae</taxon>
        <taxon>Bacillariophycidae</taxon>
        <taxon>Bacillariales</taxon>
        <taxon>Bacillariaceae</taxon>
        <taxon>Fragilariopsis</taxon>
    </lineage>
</organism>
<evidence type="ECO:0000256" key="1">
    <source>
        <dbReference type="SAM" id="MobiDB-lite"/>
    </source>
</evidence>
<dbReference type="Proteomes" id="UP000095751">
    <property type="component" value="Unassembled WGS sequence"/>
</dbReference>
<accession>A0A1E7FPF4</accession>
<name>A0A1E7FPF4_9STRA</name>
<evidence type="ECO:0000313" key="3">
    <source>
        <dbReference type="Proteomes" id="UP000095751"/>
    </source>
</evidence>
<keyword evidence="3" id="KW-1185">Reference proteome</keyword>
<dbReference type="EMBL" id="KV784355">
    <property type="protein sequence ID" value="OEU19693.1"/>
    <property type="molecule type" value="Genomic_DNA"/>
</dbReference>
<evidence type="ECO:0000313" key="2">
    <source>
        <dbReference type="EMBL" id="OEU19693.1"/>
    </source>
</evidence>
<feature type="compositionally biased region" description="Basic and acidic residues" evidence="1">
    <location>
        <begin position="177"/>
        <end position="193"/>
    </location>
</feature>
<feature type="compositionally biased region" description="Basic and acidic residues" evidence="1">
    <location>
        <begin position="50"/>
        <end position="71"/>
    </location>
</feature>
<feature type="compositionally biased region" description="Basic and acidic residues" evidence="1">
    <location>
        <begin position="270"/>
        <end position="309"/>
    </location>
</feature>
<gene>
    <name evidence="2" type="ORF">FRACYDRAFT_268069</name>
</gene>
<protein>
    <submittedName>
        <fullName evidence="2">Uncharacterized protein</fullName>
    </submittedName>
</protein>
<feature type="compositionally biased region" description="Basic and acidic residues" evidence="1">
    <location>
        <begin position="7"/>
        <end position="17"/>
    </location>
</feature>
<reference evidence="2 3" key="1">
    <citation type="submission" date="2016-09" db="EMBL/GenBank/DDBJ databases">
        <title>Extensive genetic diversity and differential bi-allelic expression allows diatom success in the polar Southern Ocean.</title>
        <authorList>
            <consortium name="DOE Joint Genome Institute"/>
            <person name="Mock T."/>
            <person name="Otillar R.P."/>
            <person name="Strauss J."/>
            <person name="Dupont C."/>
            <person name="Frickenhaus S."/>
            <person name="Maumus F."/>
            <person name="Mcmullan M."/>
            <person name="Sanges R."/>
            <person name="Schmutz J."/>
            <person name="Toseland A."/>
            <person name="Valas R."/>
            <person name="Veluchamy A."/>
            <person name="Ward B.J."/>
            <person name="Allen A."/>
            <person name="Barry K."/>
            <person name="Falciatore A."/>
            <person name="Ferrante M."/>
            <person name="Fortunato A.E."/>
            <person name="Gloeckner G."/>
            <person name="Gruber A."/>
            <person name="Hipkin R."/>
            <person name="Janech M."/>
            <person name="Kroth P."/>
            <person name="Leese F."/>
            <person name="Lindquist E."/>
            <person name="Lyon B.R."/>
            <person name="Martin J."/>
            <person name="Mayer C."/>
            <person name="Parker M."/>
            <person name="Quesneville H."/>
            <person name="Raymond J."/>
            <person name="Uhlig C."/>
            <person name="Valentin K.U."/>
            <person name="Worden A.Z."/>
            <person name="Armbrust E.V."/>
            <person name="Bowler C."/>
            <person name="Green B."/>
            <person name="Moulton V."/>
            <person name="Van Oosterhout C."/>
            <person name="Grigoriev I."/>
        </authorList>
    </citation>
    <scope>NUCLEOTIDE SEQUENCE [LARGE SCALE GENOMIC DNA]</scope>
    <source>
        <strain evidence="2 3">CCMP1102</strain>
    </source>
</reference>
<proteinExistence type="predicted"/>
<sequence length="360" mass="40067">MPIGSNHTKDSRNKDISSKSTHSTQSNSTRKSIDALKKAGTAVEKKKNKKDISVKSNHTIDSKNRDFKKQASDTGLGSRNKEKKRGIKATKSMPLGNKKKKKTVAGKKKAIPKVSIDSTLSSSLSNGSGFVAVPSDSISEVSSLSKVGKKKGKKKDDSMSSEAFKSKISKKKSVKRTYSDHSGSKKDQLETKRRGIRPSKSMDQLETKRRGIKPSKSMPVQKKKPMTKSLSDMLHDSDSDSDDSSLFYLDTTEPDDKSDVSSLSASNYPRKIDTSLPKEDIFQQFREEEDRLMSRKKDKSRKPTEGSRNKEKKRGIKATKSMPIGNKTKKKSLNDSWVWQLSDGHRSMDSSKLDDLLSLD</sequence>
<feature type="region of interest" description="Disordered" evidence="1">
    <location>
        <begin position="1"/>
        <end position="331"/>
    </location>
</feature>
<feature type="compositionally biased region" description="Low complexity" evidence="1">
    <location>
        <begin position="18"/>
        <end position="29"/>
    </location>
</feature>
<dbReference type="InParanoid" id="A0A1E7FPF4"/>